<keyword evidence="7" id="KW-1185">Reference proteome</keyword>
<dbReference type="InterPro" id="IPR003344">
    <property type="entry name" value="Big_1_dom"/>
</dbReference>
<feature type="domain" description="Big-1" evidence="4">
    <location>
        <begin position="1396"/>
        <end position="1488"/>
    </location>
</feature>
<feature type="domain" description="Big-1" evidence="4">
    <location>
        <begin position="1296"/>
        <end position="1388"/>
    </location>
</feature>
<feature type="domain" description="SLH" evidence="5">
    <location>
        <begin position="1958"/>
        <end position="2021"/>
    </location>
</feature>
<dbReference type="SUPFAM" id="SSF50985">
    <property type="entry name" value="RCC1/BLIP-II"/>
    <property type="match status" value="2"/>
</dbReference>
<dbReference type="InterPro" id="IPR015217">
    <property type="entry name" value="Invasin_dom_3"/>
</dbReference>
<evidence type="ECO:0000259" key="4">
    <source>
        <dbReference type="PROSITE" id="PS51127"/>
    </source>
</evidence>
<feature type="domain" description="Big-1" evidence="4">
    <location>
        <begin position="1496"/>
        <end position="1588"/>
    </location>
</feature>
<dbReference type="RefSeq" id="WP_257447339.1">
    <property type="nucleotide sequence ID" value="NZ_JANIPJ010000010.1"/>
</dbReference>
<feature type="domain" description="SLH" evidence="5">
    <location>
        <begin position="2027"/>
        <end position="2087"/>
    </location>
</feature>
<feature type="domain" description="SLH" evidence="5">
    <location>
        <begin position="1898"/>
        <end position="1957"/>
    </location>
</feature>
<feature type="domain" description="Big-1" evidence="4">
    <location>
        <begin position="395"/>
        <end position="488"/>
    </location>
</feature>
<organism evidence="6 7">
    <name type="scientific">Paenibacillus soyae</name>
    <dbReference type="NCBI Taxonomy" id="2969249"/>
    <lineage>
        <taxon>Bacteria</taxon>
        <taxon>Bacillati</taxon>
        <taxon>Bacillota</taxon>
        <taxon>Bacilli</taxon>
        <taxon>Bacillales</taxon>
        <taxon>Paenibacillaceae</taxon>
        <taxon>Paenibacillus</taxon>
    </lineage>
</organism>
<evidence type="ECO:0000313" key="6">
    <source>
        <dbReference type="EMBL" id="MCR2805246.1"/>
    </source>
</evidence>
<evidence type="ECO:0000313" key="7">
    <source>
        <dbReference type="Proteomes" id="UP001141950"/>
    </source>
</evidence>
<dbReference type="InterPro" id="IPR013783">
    <property type="entry name" value="Ig-like_fold"/>
</dbReference>
<dbReference type="InterPro" id="IPR009091">
    <property type="entry name" value="RCC1/BLIP-II"/>
</dbReference>
<dbReference type="InterPro" id="IPR000408">
    <property type="entry name" value="Reg_chr_condens"/>
</dbReference>
<keyword evidence="3" id="KW-0732">Signal</keyword>
<dbReference type="InterPro" id="IPR008964">
    <property type="entry name" value="Invasin/intimin_cell_adhesion"/>
</dbReference>
<protein>
    <submittedName>
        <fullName evidence="6">S-layer homology domain-containing protein</fullName>
    </submittedName>
</protein>
<feature type="domain" description="Big-1" evidence="4">
    <location>
        <begin position="1196"/>
        <end position="1288"/>
    </location>
</feature>
<feature type="domain" description="Big-1" evidence="4">
    <location>
        <begin position="996"/>
        <end position="1088"/>
    </location>
</feature>
<feature type="domain" description="Big-1" evidence="4">
    <location>
        <begin position="1096"/>
        <end position="1188"/>
    </location>
</feature>
<comment type="caution">
    <text evidence="6">The sequence shown here is derived from an EMBL/GenBank/DDBJ whole genome shotgun (WGS) entry which is preliminary data.</text>
</comment>
<dbReference type="InterPro" id="IPR001119">
    <property type="entry name" value="SLH_dom"/>
</dbReference>
<name>A0A9X2MSY5_9BACL</name>
<feature type="signal peptide" evidence="3">
    <location>
        <begin position="1"/>
        <end position="29"/>
    </location>
</feature>
<dbReference type="EMBL" id="JANIPJ010000010">
    <property type="protein sequence ID" value="MCR2805246.1"/>
    <property type="molecule type" value="Genomic_DNA"/>
</dbReference>
<dbReference type="Proteomes" id="UP001141950">
    <property type="component" value="Unassembled WGS sequence"/>
</dbReference>
<feature type="domain" description="Big-1" evidence="4">
    <location>
        <begin position="796"/>
        <end position="888"/>
    </location>
</feature>
<dbReference type="Pfam" id="PF09134">
    <property type="entry name" value="Invasin_D3"/>
    <property type="match status" value="13"/>
</dbReference>
<evidence type="ECO:0000259" key="5">
    <source>
        <dbReference type="PROSITE" id="PS51272"/>
    </source>
</evidence>
<dbReference type="Gene3D" id="2.60.40.10">
    <property type="entry name" value="Immunoglobulins"/>
    <property type="match status" value="13"/>
</dbReference>
<reference evidence="6" key="1">
    <citation type="submission" date="2022-08" db="EMBL/GenBank/DDBJ databases">
        <title>The genomic sequence of strain Paenibacillus sp. SCIV0701.</title>
        <authorList>
            <person name="Zhao H."/>
        </authorList>
    </citation>
    <scope>NUCLEOTIDE SEQUENCE</scope>
    <source>
        <strain evidence="6">SCIV0701</strain>
    </source>
</reference>
<feature type="domain" description="Big-1" evidence="4">
    <location>
        <begin position="496"/>
        <end position="588"/>
    </location>
</feature>
<dbReference type="Gene3D" id="2.130.10.30">
    <property type="entry name" value="Regulator of chromosome condensation 1/beta-lactamase-inhibitor protein II"/>
    <property type="match status" value="2"/>
</dbReference>
<dbReference type="InterPro" id="IPR058923">
    <property type="entry name" value="RCC1-like_dom"/>
</dbReference>
<feature type="domain" description="Big-1" evidence="4">
    <location>
        <begin position="696"/>
        <end position="788"/>
    </location>
</feature>
<dbReference type="Pfam" id="PF00395">
    <property type="entry name" value="SLH"/>
    <property type="match status" value="3"/>
</dbReference>
<feature type="chain" id="PRO_5040865052" evidence="3">
    <location>
        <begin position="30"/>
        <end position="2087"/>
    </location>
</feature>
<proteinExistence type="inferred from homology"/>
<feature type="domain" description="Big-1" evidence="4">
    <location>
        <begin position="1596"/>
        <end position="1688"/>
    </location>
</feature>
<dbReference type="PROSITE" id="PS50012">
    <property type="entry name" value="RCC1_3"/>
    <property type="match status" value="3"/>
</dbReference>
<gene>
    <name evidence="6" type="ORF">NQZ67_15270</name>
</gene>
<dbReference type="PANTHER" id="PTHR22870:SF408">
    <property type="entry name" value="OS09G0560450 PROTEIN"/>
    <property type="match status" value="1"/>
</dbReference>
<sequence>MFRSFQYAALLSLVLSIVGLWPPAPVAYAGGASSAPIGVKEFGAGYAHSLIVSGDGTVWQVGGVDGSWRPVQVFQKNGQPLADVKEVDGGFYYSLALKNDGTVWGWGQNDYAQLGDGTQTEQEALAVQTIDSSNAPLTDIVQISAGGETSLAVKSDGTVWGWGSSVFDNLGDIGLNTRSYKAIQMMQSPGNPLTGVKQAGGNSYHSVVLKEDGTVWAWGYGGYGALGNGSDASSLYPVQVKRQDGTFLTDIVQIASHEVVVLALRSDGTVWSWGNNLDGNLGTGGDDVNMAVQVQDSSNAPLTDVTQISAGGRMSVALKSDGTVWWWGLQGAGYPKATRLPNVSGAVDISAADSSGFAKTSAGALWGWGWNFTNELGANSDVCCGIKTPVQVYPALDAVTAGTASIPADGTSTSVITVSLMDGGKNPLPAGEGPVVLQTTLGTIGVATDNGNGTYTAVLTSGTAAGTAVVTGTLNGSPLTGSTQVAFTPLPASAATTTIEASPASIAADGTSQSTLTVRLKDMYGNAISKGTDSVTLATTLGTLSAVTNHNNGTYTARLTAPTSLGTATVSGTLNGSALQQKATVAFVPGAASPSASSFIVSKSVLTANGQDSATITVRLRDAYGHFLTTGGSAVTINATSGTVGAVTDHNNGTYTAALTAPTTAGSASINVRVGGSMLTQTGHVSYAPGPASLTESSIEVNPLSLTANGTSEATVTVRLKDAYGNALLASGGTVSLNATSGTLGAVTNHNNGTYSAKLTAPTVSGTATVSGKLGSSDLAQTATVAFTPGPASASTSTVNVDKSSMTADGSSTAVVTVRLKDAHGNFLTASGGAITMQTTAGTLVSVTNHNDGRYTATLTAPTATGSAVISAKLGAATLAQTASVAFTPGPVSYTTSTIEVSPSSITANGTSSSVVTVRLKDAHGNPLAASGGTLTVQATAGTVGPVTDYGDGTYMISVTAPTAAGAATVSGKLNGSSLSRTATVTFVPGAAHAASSALSVSKASLTADGTSTSIVTVRLKDQYGNHLTASGGSVSLSTTLGALGPVTNHQDGTYTATLTAPTVTGTAIVSGKLGSADLPQTASVTFAPGAASASTSTLQMDRADMTADGSATATITVRLKDAFGNALTETGGTVAILSTSGTVSAVTDHRDGTYTATLTAPTVTGTAVISAKLNGMDIVQTATVTFTPGAASVETSTISASSASLTADGADKTRITIRLKDQHGNNLTSSGGEVTLSATAGTLSEVTDHQDGTYTAELTAPTTAGQAVISGELDGEELAQTAEVAFVPGEASITASTVAVDRETITADGASTLTITVQLKDAFGNRLVTSGGTVSLEAVSGTIGAVTDHQDGTYSAVLTSPTTTGSAGIAAKLDGKALTQELTVHYVPGDASLAVSTIQTDAAEVIADGSSKAVVTVQLKDAYGNNLTTGGREVTLSATTGALSEVTDHGDGTYTAELTAPTLTGAAVVSGKLDGEDFTQTVSLDWIPGEATVSESTLELAETTLTADGTSETVVTVRLKDAFGNALVSSGGEVTLYTEAGTLSEVTDHGDGTYTATLTAPTLAGEAEVSGMLNGTELLESVTVAYVPGEASPATSTLIVNPLTALADGRTEITVTVRLKDAFGNALTESGGTVELAATAGTLEPVEDHGDGLYTAIWKAPSTPGKAEVTGKLNGVDMTQSAEVSFMTIGMPQPTQFTLRLYAKDGSGSESIVVTRQDVEKGRILISTSLGEQGWNLMLSSAQLEMLNDWNPELRIDWETPAGMLQFALADIVQSSSSSAKEAQSMEFVMERLAASEERVLREQARKTDSKLAAEPFTYRLNIVGEQSGEFKSFSLAGSNVILSDSDIDPGKATVAAYDEKTGQFRFVPALFTTDSEGRTEVTLKGDRTGGLFILLERDVQFADLNDHWSQEDAELLANKLIVQGRANGRFAPEEEVTRAEFATLLVRALDVGGAGGAGEFTDVPENAWYAEAVRSAFEAGIIQGFADGTFQPDAPVTRQQMAVMLVRAITASGAEGWKAAADQRLSDFNDGDAVAEWAEEAVSLLVEAGILRGGDDMELNPERVSTRGEMAALLSRLLRQLEYLN</sequence>
<dbReference type="SUPFAM" id="SSF49373">
    <property type="entry name" value="Invasin/intimin cell-adhesion fragments"/>
    <property type="match status" value="13"/>
</dbReference>
<accession>A0A9X2MSY5</accession>
<dbReference type="PRINTS" id="PR00633">
    <property type="entry name" value="RCCNDNSATION"/>
</dbReference>
<comment type="similarity">
    <text evidence="1">Belongs to the intimin/invasin family.</text>
</comment>
<feature type="domain" description="Big-1" evidence="4">
    <location>
        <begin position="596"/>
        <end position="688"/>
    </location>
</feature>
<feature type="domain" description="Big-1" evidence="4">
    <location>
        <begin position="896"/>
        <end position="988"/>
    </location>
</feature>
<dbReference type="PROSITE" id="PS51272">
    <property type="entry name" value="SLH"/>
    <property type="match status" value="3"/>
</dbReference>
<dbReference type="PROSITE" id="PS51127">
    <property type="entry name" value="BIG1"/>
    <property type="match status" value="13"/>
</dbReference>
<dbReference type="SMART" id="SM00634">
    <property type="entry name" value="BID_1"/>
    <property type="match status" value="13"/>
</dbReference>
<evidence type="ECO:0000256" key="2">
    <source>
        <dbReference type="ARBA" id="ARBA00022737"/>
    </source>
</evidence>
<keyword evidence="2" id="KW-0677">Repeat</keyword>
<dbReference type="InterPro" id="IPR051210">
    <property type="entry name" value="Ub_ligase/GEF_domain"/>
</dbReference>
<evidence type="ECO:0000256" key="3">
    <source>
        <dbReference type="SAM" id="SignalP"/>
    </source>
</evidence>
<dbReference type="Pfam" id="PF25390">
    <property type="entry name" value="WD40_RLD"/>
    <property type="match status" value="1"/>
</dbReference>
<dbReference type="PANTHER" id="PTHR22870">
    <property type="entry name" value="REGULATOR OF CHROMOSOME CONDENSATION"/>
    <property type="match status" value="1"/>
</dbReference>
<evidence type="ECO:0000256" key="1">
    <source>
        <dbReference type="ARBA" id="ARBA00010116"/>
    </source>
</evidence>